<accession>A0A9D1S8Q5</accession>
<dbReference type="Proteomes" id="UP000824093">
    <property type="component" value="Unassembled WGS sequence"/>
</dbReference>
<dbReference type="InterPro" id="IPR011010">
    <property type="entry name" value="DNA_brk_join_enz"/>
</dbReference>
<feature type="domain" description="Phage integrase SAM-like" evidence="2">
    <location>
        <begin position="10"/>
        <end position="81"/>
    </location>
</feature>
<dbReference type="SUPFAM" id="SSF56349">
    <property type="entry name" value="DNA breaking-rejoining enzymes"/>
    <property type="match status" value="1"/>
</dbReference>
<proteinExistence type="predicted"/>
<dbReference type="Pfam" id="PF13102">
    <property type="entry name" value="Phage_int_SAM_5"/>
    <property type="match status" value="1"/>
</dbReference>
<dbReference type="Gene3D" id="1.10.150.130">
    <property type="match status" value="1"/>
</dbReference>
<protein>
    <submittedName>
        <fullName evidence="3">Phage integrase SAM-like domain-containing protein</fullName>
    </submittedName>
</protein>
<keyword evidence="1" id="KW-0238">DNA-binding</keyword>
<dbReference type="InterPro" id="IPR025269">
    <property type="entry name" value="SAM-like_dom"/>
</dbReference>
<evidence type="ECO:0000256" key="1">
    <source>
        <dbReference type="ARBA" id="ARBA00023125"/>
    </source>
</evidence>
<evidence type="ECO:0000259" key="2">
    <source>
        <dbReference type="Pfam" id="PF13102"/>
    </source>
</evidence>
<dbReference type="GO" id="GO:0003677">
    <property type="term" value="F:DNA binding"/>
    <property type="evidence" value="ECO:0007669"/>
    <property type="project" value="UniProtKB-KW"/>
</dbReference>
<dbReference type="InterPro" id="IPR010998">
    <property type="entry name" value="Integrase_recombinase_N"/>
</dbReference>
<name>A0A9D1S8Q5_9FIRM</name>
<organism evidence="3 4">
    <name type="scientific">Candidatus Merdicola faecigallinarum</name>
    <dbReference type="NCBI Taxonomy" id="2840862"/>
    <lineage>
        <taxon>Bacteria</taxon>
        <taxon>Bacillati</taxon>
        <taxon>Bacillota</taxon>
        <taxon>Clostridia</taxon>
        <taxon>Candidatus Merdicola</taxon>
    </lineage>
</organism>
<reference evidence="3" key="1">
    <citation type="submission" date="2020-10" db="EMBL/GenBank/DDBJ databases">
        <authorList>
            <person name="Gilroy R."/>
        </authorList>
    </citation>
    <scope>NUCLEOTIDE SEQUENCE</scope>
    <source>
        <strain evidence="3">CHK195-15760</strain>
    </source>
</reference>
<evidence type="ECO:0000313" key="3">
    <source>
        <dbReference type="EMBL" id="HIU51035.1"/>
    </source>
</evidence>
<comment type="caution">
    <text evidence="3">The sequence shown here is derived from an EMBL/GenBank/DDBJ whole genome shotgun (WGS) entry which is preliminary data.</text>
</comment>
<sequence length="150" mass="17733">MRVSFQLFGHIKLKDITPQVLNKFYNYLSTPEASKKVKKDKNGKVIEVEPLSPRMQLHHHRVISAILEKAVKWQFIKENPARRAEPPRVPYQEQPYLDEKQTKELISLLEKAEQPYKTICLLLLWTGRQERRDNADLNGKILILKQKLYE</sequence>
<evidence type="ECO:0000313" key="4">
    <source>
        <dbReference type="Proteomes" id="UP000824093"/>
    </source>
</evidence>
<dbReference type="EMBL" id="DVNH01000003">
    <property type="protein sequence ID" value="HIU51035.1"/>
    <property type="molecule type" value="Genomic_DNA"/>
</dbReference>
<dbReference type="AlphaFoldDB" id="A0A9D1S8Q5"/>
<gene>
    <name evidence="3" type="ORF">IAB70_00150</name>
</gene>
<reference evidence="3" key="2">
    <citation type="journal article" date="2021" name="PeerJ">
        <title>Extensive microbial diversity within the chicken gut microbiome revealed by metagenomics and culture.</title>
        <authorList>
            <person name="Gilroy R."/>
            <person name="Ravi A."/>
            <person name="Getino M."/>
            <person name="Pursley I."/>
            <person name="Horton D.L."/>
            <person name="Alikhan N.F."/>
            <person name="Baker D."/>
            <person name="Gharbi K."/>
            <person name="Hall N."/>
            <person name="Watson M."/>
            <person name="Adriaenssens E.M."/>
            <person name="Foster-Nyarko E."/>
            <person name="Jarju S."/>
            <person name="Secka A."/>
            <person name="Antonio M."/>
            <person name="Oren A."/>
            <person name="Chaudhuri R.R."/>
            <person name="La Ragione R."/>
            <person name="Hildebrand F."/>
            <person name="Pallen M.J."/>
        </authorList>
    </citation>
    <scope>NUCLEOTIDE SEQUENCE</scope>
    <source>
        <strain evidence="3">CHK195-15760</strain>
    </source>
</reference>